<dbReference type="PROSITE" id="PS50014">
    <property type="entry name" value="BROMODOMAIN_2"/>
    <property type="match status" value="1"/>
</dbReference>
<dbReference type="InterPro" id="IPR009057">
    <property type="entry name" value="Homeodomain-like_sf"/>
</dbReference>
<dbReference type="OrthoDB" id="1742084at2759"/>
<gene>
    <name evidence="6" type="ORF">CEURO_LOCUS20171</name>
</gene>
<evidence type="ECO:0000256" key="1">
    <source>
        <dbReference type="ARBA" id="ARBA00023117"/>
    </source>
</evidence>
<dbReference type="InterPro" id="IPR001487">
    <property type="entry name" value="Bromodomain"/>
</dbReference>
<keyword evidence="7" id="KW-1185">Reference proteome</keyword>
<evidence type="ECO:0000259" key="4">
    <source>
        <dbReference type="PROSITE" id="PS50014"/>
    </source>
</evidence>
<evidence type="ECO:0000313" key="7">
    <source>
        <dbReference type="Proteomes" id="UP001152484"/>
    </source>
</evidence>
<evidence type="ECO:0000256" key="3">
    <source>
        <dbReference type="SAM" id="MobiDB-lite"/>
    </source>
</evidence>
<dbReference type="SUPFAM" id="SSF46689">
    <property type="entry name" value="Homeodomain-like"/>
    <property type="match status" value="1"/>
</dbReference>
<dbReference type="EMBL" id="CAMAPE010000061">
    <property type="protein sequence ID" value="CAH9113813.1"/>
    <property type="molecule type" value="Genomic_DNA"/>
</dbReference>
<organism evidence="6 7">
    <name type="scientific">Cuscuta europaea</name>
    <name type="common">European dodder</name>
    <dbReference type="NCBI Taxonomy" id="41803"/>
    <lineage>
        <taxon>Eukaryota</taxon>
        <taxon>Viridiplantae</taxon>
        <taxon>Streptophyta</taxon>
        <taxon>Embryophyta</taxon>
        <taxon>Tracheophyta</taxon>
        <taxon>Spermatophyta</taxon>
        <taxon>Magnoliopsida</taxon>
        <taxon>eudicotyledons</taxon>
        <taxon>Gunneridae</taxon>
        <taxon>Pentapetalae</taxon>
        <taxon>asterids</taxon>
        <taxon>lamiids</taxon>
        <taxon>Solanales</taxon>
        <taxon>Convolvulaceae</taxon>
        <taxon>Cuscuteae</taxon>
        <taxon>Cuscuta</taxon>
        <taxon>Cuscuta subgen. Cuscuta</taxon>
    </lineage>
</organism>
<dbReference type="InterPro" id="IPR036427">
    <property type="entry name" value="Bromodomain-like_sf"/>
</dbReference>
<reference evidence="6" key="1">
    <citation type="submission" date="2022-07" db="EMBL/GenBank/DDBJ databases">
        <authorList>
            <person name="Macas J."/>
            <person name="Novak P."/>
            <person name="Neumann P."/>
        </authorList>
    </citation>
    <scope>NUCLEOTIDE SEQUENCE</scope>
</reference>
<feature type="compositionally biased region" description="Basic residues" evidence="3">
    <location>
        <begin position="164"/>
        <end position="174"/>
    </location>
</feature>
<dbReference type="GO" id="GO:0000976">
    <property type="term" value="F:transcription cis-regulatory region binding"/>
    <property type="evidence" value="ECO:0007669"/>
    <property type="project" value="UniProtKB-ARBA"/>
</dbReference>
<proteinExistence type="predicted"/>
<dbReference type="AlphaFoldDB" id="A0A9P0ZST7"/>
<dbReference type="PANTHER" id="PTHR37888:SF4">
    <property type="entry name" value="OS07G0565300 PROTEIN"/>
    <property type="match status" value="1"/>
</dbReference>
<dbReference type="PROSITE" id="PS50090">
    <property type="entry name" value="MYB_LIKE"/>
    <property type="match status" value="1"/>
</dbReference>
<accession>A0A9P0ZST7</accession>
<feature type="domain" description="Myb-like" evidence="5">
    <location>
        <begin position="8"/>
        <end position="59"/>
    </location>
</feature>
<dbReference type="Pfam" id="PF00439">
    <property type="entry name" value="Bromodomain"/>
    <property type="match status" value="1"/>
</dbReference>
<dbReference type="PANTHER" id="PTHR37888">
    <property type="entry name" value="DNA-BINDING BROMODOMAIN-CONTAINING PROTEIN"/>
    <property type="match status" value="1"/>
</dbReference>
<dbReference type="Proteomes" id="UP001152484">
    <property type="component" value="Unassembled WGS sequence"/>
</dbReference>
<name>A0A9P0ZST7_CUSEU</name>
<evidence type="ECO:0000313" key="6">
    <source>
        <dbReference type="EMBL" id="CAH9113813.1"/>
    </source>
</evidence>
<dbReference type="CDD" id="cd00167">
    <property type="entry name" value="SANT"/>
    <property type="match status" value="1"/>
</dbReference>
<protein>
    <recommendedName>
        <fullName evidence="8">Bromo domain-containing protein</fullName>
    </recommendedName>
</protein>
<dbReference type="InterPro" id="IPR001005">
    <property type="entry name" value="SANT/Myb"/>
</dbReference>
<dbReference type="SMART" id="SM00297">
    <property type="entry name" value="BROMO"/>
    <property type="match status" value="1"/>
</dbReference>
<evidence type="ECO:0000256" key="2">
    <source>
        <dbReference type="PROSITE-ProRule" id="PRU00035"/>
    </source>
</evidence>
<dbReference type="SUPFAM" id="SSF47370">
    <property type="entry name" value="Bromodomain"/>
    <property type="match status" value="1"/>
</dbReference>
<dbReference type="Gene3D" id="1.20.920.10">
    <property type="entry name" value="Bromodomain-like"/>
    <property type="match status" value="1"/>
</dbReference>
<evidence type="ECO:0008006" key="8">
    <source>
        <dbReference type="Google" id="ProtNLM"/>
    </source>
</evidence>
<sequence length="445" mass="50252">MAVGPNKRWGTWEELILGGAVLRHGTDNWNVVASELKARTINPNNFTPEACKARYERLRKRHTGCSFWFDELRKRRIEELKRELKRSEGSIGTLKTKIKTLKAERDLSSQTGLPVSAVKLEGIELSAGSFTKILKPNESQRCEVQALTSTTETESNSKKGGGMIRKRRGKRKRKDVVWDSKEGSIGESGNMCSTSGVSFSHSKEAFNDGCGDAETRRGISGCIKNGGLMDIFNSIAQREPALVFMHRLDSQKRARYKKTIKRHMDMETIRSRIVTLSIRSPLELFRDLLLLANNAVIFYSKRTREHKVAHALRDLITKTYHHMWAHNKDITTSVVPMVRSCAVKPRSARPHPGKHRIPAAVLQTNRNAVLLKENVEKEGGLIKQTPGKAKRVLLVNDNHVWRHREFGKEGSSSPLHKTMPKEEVVVVGSNMKPVVKKRKVFPDKG</sequence>
<feature type="domain" description="Bromo" evidence="4">
    <location>
        <begin position="236"/>
        <end position="306"/>
    </location>
</feature>
<evidence type="ECO:0000259" key="5">
    <source>
        <dbReference type="PROSITE" id="PS50090"/>
    </source>
</evidence>
<feature type="region of interest" description="Disordered" evidence="3">
    <location>
        <begin position="146"/>
        <end position="182"/>
    </location>
</feature>
<keyword evidence="1 2" id="KW-0103">Bromodomain</keyword>
<dbReference type="GO" id="GO:0010597">
    <property type="term" value="P:green leaf volatile biosynthetic process"/>
    <property type="evidence" value="ECO:0007669"/>
    <property type="project" value="UniProtKB-ARBA"/>
</dbReference>
<dbReference type="SMART" id="SM00717">
    <property type="entry name" value="SANT"/>
    <property type="match status" value="1"/>
</dbReference>
<comment type="caution">
    <text evidence="6">The sequence shown here is derived from an EMBL/GenBank/DDBJ whole genome shotgun (WGS) entry which is preliminary data.</text>
</comment>